<proteinExistence type="predicted"/>
<dbReference type="GO" id="GO:0005737">
    <property type="term" value="C:cytoplasm"/>
    <property type="evidence" value="ECO:0007669"/>
    <property type="project" value="TreeGrafter"/>
</dbReference>
<evidence type="ECO:0000313" key="6">
    <source>
        <dbReference type="Proteomes" id="UP000554235"/>
    </source>
</evidence>
<dbReference type="OrthoDB" id="1668230at2759"/>
<keyword evidence="5" id="KW-0808">Transferase</keyword>
<feature type="region of interest" description="Disordered" evidence="3">
    <location>
        <begin position="265"/>
        <end position="286"/>
    </location>
</feature>
<keyword evidence="6" id="KW-1185">Reference proteome</keyword>
<dbReference type="PROSITE" id="PS50011">
    <property type="entry name" value="PROTEIN_KINASE_DOM"/>
    <property type="match status" value="1"/>
</dbReference>
<reference evidence="5 6" key="1">
    <citation type="submission" date="2020-01" db="EMBL/GenBank/DDBJ databases">
        <title>Identification and distribution of gene clusters putatively required for synthesis of sphingolipid metabolism inhibitors in phylogenetically diverse species of the filamentous fungus Fusarium.</title>
        <authorList>
            <person name="Kim H.-S."/>
            <person name="Busman M."/>
            <person name="Brown D.W."/>
            <person name="Divon H."/>
            <person name="Uhlig S."/>
            <person name="Proctor R.H."/>
        </authorList>
    </citation>
    <scope>NUCLEOTIDE SEQUENCE [LARGE SCALE GENOMIC DNA]</scope>
    <source>
        <strain evidence="5 6">NRRL 20459</strain>
    </source>
</reference>
<dbReference type="InterPro" id="IPR011009">
    <property type="entry name" value="Kinase-like_dom_sf"/>
</dbReference>
<accession>A0A8H4LD35</accession>
<gene>
    <name evidence="5" type="ORF">FALBO_7325</name>
</gene>
<comment type="caution">
    <text evidence="5">The sequence shown here is derived from an EMBL/GenBank/DDBJ whole genome shotgun (WGS) entry which is preliminary data.</text>
</comment>
<keyword evidence="2" id="KW-0067">ATP-binding</keyword>
<evidence type="ECO:0000259" key="4">
    <source>
        <dbReference type="PROSITE" id="PS50011"/>
    </source>
</evidence>
<feature type="compositionally biased region" description="Acidic residues" evidence="3">
    <location>
        <begin position="572"/>
        <end position="586"/>
    </location>
</feature>
<protein>
    <submittedName>
        <fullName evidence="5">Kinase-like domain</fullName>
    </submittedName>
</protein>
<dbReference type="AlphaFoldDB" id="A0A8H4LD35"/>
<keyword evidence="1" id="KW-0547">Nucleotide-binding</keyword>
<evidence type="ECO:0000256" key="2">
    <source>
        <dbReference type="ARBA" id="ARBA00022840"/>
    </source>
</evidence>
<name>A0A8H4LD35_9HYPO</name>
<organism evidence="5 6">
    <name type="scientific">Fusarium albosuccineum</name>
    <dbReference type="NCBI Taxonomy" id="1237068"/>
    <lineage>
        <taxon>Eukaryota</taxon>
        <taxon>Fungi</taxon>
        <taxon>Dikarya</taxon>
        <taxon>Ascomycota</taxon>
        <taxon>Pezizomycotina</taxon>
        <taxon>Sordariomycetes</taxon>
        <taxon>Hypocreomycetidae</taxon>
        <taxon>Hypocreales</taxon>
        <taxon>Nectriaceae</taxon>
        <taxon>Fusarium</taxon>
        <taxon>Fusarium decemcellulare species complex</taxon>
    </lineage>
</organism>
<dbReference type="GO" id="GO:0005524">
    <property type="term" value="F:ATP binding"/>
    <property type="evidence" value="ECO:0007669"/>
    <property type="project" value="UniProtKB-KW"/>
</dbReference>
<dbReference type="Pfam" id="PF00069">
    <property type="entry name" value="Pkinase"/>
    <property type="match status" value="1"/>
</dbReference>
<dbReference type="SMART" id="SM00220">
    <property type="entry name" value="S_TKc"/>
    <property type="match status" value="1"/>
</dbReference>
<evidence type="ECO:0000256" key="3">
    <source>
        <dbReference type="SAM" id="MobiDB-lite"/>
    </source>
</evidence>
<dbReference type="Gene3D" id="1.10.510.10">
    <property type="entry name" value="Transferase(Phosphotransferase) domain 1"/>
    <property type="match status" value="1"/>
</dbReference>
<dbReference type="Proteomes" id="UP000554235">
    <property type="component" value="Unassembled WGS sequence"/>
</dbReference>
<evidence type="ECO:0000313" key="5">
    <source>
        <dbReference type="EMBL" id="KAF4465822.1"/>
    </source>
</evidence>
<dbReference type="PANTHER" id="PTHR24346:SF30">
    <property type="entry name" value="MATERNAL EMBRYONIC LEUCINE ZIPPER KINASE"/>
    <property type="match status" value="1"/>
</dbReference>
<sequence length="586" mass="65783">MVPSNHLPEDIAEAPAAVAQEYDPNLPGPDADLPLSLRNLTLDNVTPDARVAVSLGATISSLTISEPEMKPARAAGETRGMFSVPQSSELAYFTMDFENANCDFFYDPSSDDIVVLNNGPSSRSLPSWKTIRLTYKRKTLLKNMEFTAAPGLWRIISTQESREVLADLLLLKRRHVLKVTDRLAEKERVKRRKSCYPEGPCKRRMVEDNKPVVLPVPRPGELNEMTLGEFLTHHKMLAARLNPELAKTAFPLSQLNYGEEIEITLPSRSSNPQPEEKAEAENPESASESYALQHFTDIAGNKWLATTFRAYHSVLGPTIVKVLRAPTEPQRGWIPALARTWHREEGIMRLLDHPSTIKFLGSDARFYSIYLKDVGYGQCDLGSSDWRTQGNNFFRGSRKLAKQVLQDMSSALNYLHDKNIVHNNIKPSNILYRNGRAILIDFGVAFFQGSARPVSSRSSCWYAPHERLVGSHKGAPSDVFALGVSLLYFLQKIPFPEANYPTFVPGANSKGDEERYKMVKWLRTIDLKANGLNTVGVEDLVRRALDPDPHERITSKALMELSEYQARHGSETDVEEESNSEISEEE</sequence>
<dbReference type="InterPro" id="IPR000719">
    <property type="entry name" value="Prot_kinase_dom"/>
</dbReference>
<dbReference type="GO" id="GO:0035556">
    <property type="term" value="P:intracellular signal transduction"/>
    <property type="evidence" value="ECO:0007669"/>
    <property type="project" value="TreeGrafter"/>
</dbReference>
<feature type="region of interest" description="Disordered" evidence="3">
    <location>
        <begin position="562"/>
        <end position="586"/>
    </location>
</feature>
<dbReference type="SUPFAM" id="SSF56112">
    <property type="entry name" value="Protein kinase-like (PK-like)"/>
    <property type="match status" value="1"/>
</dbReference>
<evidence type="ECO:0000256" key="1">
    <source>
        <dbReference type="ARBA" id="ARBA00022741"/>
    </source>
</evidence>
<dbReference type="PANTHER" id="PTHR24346">
    <property type="entry name" value="MAP/MICROTUBULE AFFINITY-REGULATING KINASE"/>
    <property type="match status" value="1"/>
</dbReference>
<keyword evidence="5" id="KW-0418">Kinase</keyword>
<dbReference type="EMBL" id="JAADYS010000972">
    <property type="protein sequence ID" value="KAF4465822.1"/>
    <property type="molecule type" value="Genomic_DNA"/>
</dbReference>
<dbReference type="GO" id="GO:0004674">
    <property type="term" value="F:protein serine/threonine kinase activity"/>
    <property type="evidence" value="ECO:0007669"/>
    <property type="project" value="TreeGrafter"/>
</dbReference>
<feature type="domain" description="Protein kinase" evidence="4">
    <location>
        <begin position="293"/>
        <end position="565"/>
    </location>
</feature>